<dbReference type="InterPro" id="IPR029044">
    <property type="entry name" value="Nucleotide-diphossugar_trans"/>
</dbReference>
<dbReference type="STRING" id="1082933.A6B35_08030"/>
<dbReference type="Gene3D" id="3.90.550.10">
    <property type="entry name" value="Spore Coat Polysaccharide Biosynthesis Protein SpsA, Chain A"/>
    <property type="match status" value="1"/>
</dbReference>
<dbReference type="Pfam" id="PF00535">
    <property type="entry name" value="Glycos_transf_2"/>
    <property type="match status" value="1"/>
</dbReference>
<protein>
    <recommendedName>
        <fullName evidence="1">Glycosyltransferase 2-like domain-containing protein</fullName>
    </recommendedName>
</protein>
<gene>
    <name evidence="2" type="ORF">MEA186_24160</name>
</gene>
<dbReference type="KEGG" id="mamo:A6B35_08030"/>
<dbReference type="SUPFAM" id="SSF53448">
    <property type="entry name" value="Nucleotide-diphospho-sugar transferases"/>
    <property type="match status" value="1"/>
</dbReference>
<dbReference type="InterPro" id="IPR001173">
    <property type="entry name" value="Glyco_trans_2-like"/>
</dbReference>
<organism evidence="2 3">
    <name type="scientific">Mesorhizobium amorphae CCNWGS0123</name>
    <dbReference type="NCBI Taxonomy" id="1082933"/>
    <lineage>
        <taxon>Bacteria</taxon>
        <taxon>Pseudomonadati</taxon>
        <taxon>Pseudomonadota</taxon>
        <taxon>Alphaproteobacteria</taxon>
        <taxon>Hyphomicrobiales</taxon>
        <taxon>Phyllobacteriaceae</taxon>
        <taxon>Mesorhizobium</taxon>
    </lineage>
</organism>
<dbReference type="eggNOG" id="COG1215">
    <property type="taxonomic scope" value="Bacteria"/>
</dbReference>
<feature type="domain" description="Glycosyltransferase 2-like" evidence="1">
    <location>
        <begin position="319"/>
        <end position="425"/>
    </location>
</feature>
<keyword evidence="3" id="KW-1185">Reference proteome</keyword>
<dbReference type="PANTHER" id="PTHR43685:SF2">
    <property type="entry name" value="GLYCOSYLTRANSFERASE 2-LIKE DOMAIN-CONTAINING PROTEIN"/>
    <property type="match status" value="1"/>
</dbReference>
<accession>G6YFS8</accession>
<evidence type="ECO:0000313" key="2">
    <source>
        <dbReference type="EMBL" id="EHH09389.1"/>
    </source>
</evidence>
<evidence type="ECO:0000313" key="3">
    <source>
        <dbReference type="Proteomes" id="UP000002949"/>
    </source>
</evidence>
<dbReference type="PATRIC" id="fig|1082933.3.peg.4694"/>
<reference evidence="2 3" key="1">
    <citation type="journal article" date="2012" name="J. Bacteriol.">
        <title>Draft Genome Sequence of Plant Growth-Promoting Rhizobium Mesorhizobium amorphae, Isolated from Zinc-Lead Mine Tailings.</title>
        <authorList>
            <person name="Hao X."/>
            <person name="Lin Y."/>
            <person name="Johnstone L."/>
            <person name="Baltrus D.A."/>
            <person name="Miller S.J."/>
            <person name="Wei G."/>
            <person name="Rensing C."/>
        </authorList>
    </citation>
    <scope>NUCLEOTIDE SEQUENCE [LARGE SCALE GENOMIC DNA]</scope>
    <source>
        <strain evidence="2 3">CCNWGS0123</strain>
    </source>
</reference>
<name>G6YFS8_9HYPH</name>
<dbReference type="InterPro" id="IPR050834">
    <property type="entry name" value="Glycosyltransf_2"/>
</dbReference>
<dbReference type="EMBL" id="AGSN01000165">
    <property type="protein sequence ID" value="EHH09389.1"/>
    <property type="molecule type" value="Genomic_DNA"/>
</dbReference>
<proteinExistence type="predicted"/>
<dbReference type="Proteomes" id="UP000002949">
    <property type="component" value="Unassembled WGS sequence"/>
</dbReference>
<dbReference type="AlphaFoldDB" id="G6YFS8"/>
<sequence>MGDIPHSVHVVNDDIGHDLHAYKHAAKRFDFSHACFVNTFTEIKADRWLEKLYRNLTKPGVGMVGASGTFESLYDSCKVLEKANWLVQHTPRFDPDLARTFKWWFGIVQQGWILPLHSPYRRVRRAVGDLLKRRRPWSTYLPDFEHHWRIASDHGGPQEPWTKFPHFPNPHIRSNMFMLSKKAFSSTAIPSHSNIKIGCCEFESGHRSLSRNVMRQGLRLVLVGADGHGYEMDEWAASETFRCGKQANLLATDNQTKAFDAMSPGEKWVHACFSWGGYSETIGGPPQILGHAFSASRPVAEVARECLAKRSKPKAPLISIAIPTRGRDNLIAEAAETAVRQKYKNLELVIFDNCSKRPIAERNISDDKRVRIKRSDQFLSVTDSWNSAIDMARGDYVVLMGDDDGLAPGFCERIAELADRFDAPDLIVSNLYQFLHPGVVDVSLLRHLPMGTFFGQRDQPFVLEPEEGRNAVAGSIQLRRCFYFNMQAFTMSRALLDRVRAGGAIFRSPFPDYYLANVALALSEKTVIEPRPLAIQGVSQGSVGSTLFANTLDLGLAALNHDLASDAVFQQVKPEVMPGPMYWTNYILTMEYVARRLGGDYPKPDLGRYRRWQILDAIEAERPLRPLWPAMRFQEQIQALWAKLMKRYDQDRYRTLRKRASPYDYEHPQHVYDVGGYKTDLEVYEAIERGAI</sequence>
<dbReference type="CDD" id="cd00761">
    <property type="entry name" value="Glyco_tranf_GTA_type"/>
    <property type="match status" value="1"/>
</dbReference>
<evidence type="ECO:0000259" key="1">
    <source>
        <dbReference type="Pfam" id="PF00535"/>
    </source>
</evidence>
<dbReference type="PANTHER" id="PTHR43685">
    <property type="entry name" value="GLYCOSYLTRANSFERASE"/>
    <property type="match status" value="1"/>
</dbReference>